<comment type="similarity">
    <text evidence="2">Belongs to the purine-cytosine permease (2.A.39) family.</text>
</comment>
<evidence type="ECO:0000256" key="5">
    <source>
        <dbReference type="ARBA" id="ARBA00023136"/>
    </source>
</evidence>
<evidence type="ECO:0000313" key="8">
    <source>
        <dbReference type="Proteomes" id="UP000029579"/>
    </source>
</evidence>
<dbReference type="OrthoDB" id="9780088at2"/>
<dbReference type="NCBIfam" id="TIGR02358">
    <property type="entry name" value="thia_cytX"/>
    <property type="match status" value="1"/>
</dbReference>
<protein>
    <submittedName>
        <fullName evidence="7">Hydrogenase expression protein</fullName>
    </submittedName>
</protein>
<feature type="transmembrane region" description="Helical" evidence="6">
    <location>
        <begin position="171"/>
        <end position="191"/>
    </location>
</feature>
<dbReference type="GO" id="GO:0015209">
    <property type="term" value="F:cytosine transmembrane transporter activity"/>
    <property type="evidence" value="ECO:0007669"/>
    <property type="project" value="InterPro"/>
</dbReference>
<reference evidence="7 8" key="1">
    <citation type="submission" date="2014-07" db="EMBL/GenBank/DDBJ databases">
        <authorList>
            <person name="McCorrison J."/>
            <person name="Sanka R."/>
            <person name="Torralba M."/>
            <person name="Gillis M."/>
            <person name="Haft D.H."/>
            <person name="Methe B."/>
            <person name="Sutton G."/>
            <person name="Nelson K.E."/>
        </authorList>
    </citation>
    <scope>NUCLEOTIDE SEQUENCE [LARGE SCALE GENOMIC DNA]</scope>
    <source>
        <strain evidence="7 8">S7-1-13</strain>
    </source>
</reference>
<feature type="transmembrane region" description="Helical" evidence="6">
    <location>
        <begin position="79"/>
        <end position="99"/>
    </location>
</feature>
<feature type="transmembrane region" description="Helical" evidence="6">
    <location>
        <begin position="12"/>
        <end position="31"/>
    </location>
</feature>
<gene>
    <name evidence="7" type="ORF">HMPREF1630_03285</name>
</gene>
<feature type="transmembrane region" description="Helical" evidence="6">
    <location>
        <begin position="37"/>
        <end position="58"/>
    </location>
</feature>
<dbReference type="GO" id="GO:0005886">
    <property type="term" value="C:plasma membrane"/>
    <property type="evidence" value="ECO:0007669"/>
    <property type="project" value="TreeGrafter"/>
</dbReference>
<dbReference type="EMBL" id="JRMW01000026">
    <property type="protein sequence ID" value="KGF04666.1"/>
    <property type="molecule type" value="Genomic_DNA"/>
</dbReference>
<dbReference type="InterPro" id="IPR001248">
    <property type="entry name" value="Pur-cyt_permease"/>
</dbReference>
<feature type="transmembrane region" description="Helical" evidence="6">
    <location>
        <begin position="284"/>
        <end position="301"/>
    </location>
</feature>
<evidence type="ECO:0000256" key="3">
    <source>
        <dbReference type="ARBA" id="ARBA00022692"/>
    </source>
</evidence>
<keyword evidence="3 6" id="KW-0812">Transmembrane</keyword>
<feature type="transmembrane region" description="Helical" evidence="6">
    <location>
        <begin position="338"/>
        <end position="356"/>
    </location>
</feature>
<evidence type="ECO:0000256" key="4">
    <source>
        <dbReference type="ARBA" id="ARBA00022989"/>
    </source>
</evidence>
<feature type="transmembrane region" description="Helical" evidence="6">
    <location>
        <begin position="362"/>
        <end position="380"/>
    </location>
</feature>
<dbReference type="InterPro" id="IPR030191">
    <property type="entry name" value="CodB"/>
</dbReference>
<proteinExistence type="inferred from homology"/>
<sequence>MKKTSNFENGLIWFGAGVSIAEIITGTYFAPLGFKKGLLAMLIGHAIGAVLLYMAGLIGGKTEKSAMETVKMSFGQKGGLFFALLNVLQLVGWTAIMIYDGAISTSHVFSTGHIIWALVIGALVLVWIMVGISNLGKLNTVSMSLLFILTILLSFKVFQGVNFASKETADAMSFGLAIELAVAMPLSWLPLISDYTREAEDPRGATLTSTVIYTLVSMWMYVIGMGMALLTKESDIAMIMVKSGLGLAAILIIILSTVTTTFLDAYSAGISAESLSKKINGQKIGIFVTIIGTIGAILFPMDDITDFLYLIGSVFAPMIAIQIADFFILHKDKSEADIYYKNMVIWLIGFIANRVFLKMDLLVGSTISCIIVVIIVKVLAEKLIKD</sequence>
<dbReference type="eggNOG" id="COG1457">
    <property type="taxonomic scope" value="Bacteria"/>
</dbReference>
<dbReference type="AlphaFoldDB" id="A0A095X4Q3"/>
<keyword evidence="4 6" id="KW-1133">Transmembrane helix</keyword>
<evidence type="ECO:0000313" key="7">
    <source>
        <dbReference type="EMBL" id="KGF04666.1"/>
    </source>
</evidence>
<feature type="transmembrane region" description="Helical" evidence="6">
    <location>
        <begin position="145"/>
        <end position="165"/>
    </location>
</feature>
<feature type="transmembrane region" description="Helical" evidence="6">
    <location>
        <begin position="211"/>
        <end position="230"/>
    </location>
</feature>
<keyword evidence="5 6" id="KW-0472">Membrane</keyword>
<dbReference type="RefSeq" id="WP_004827905.1">
    <property type="nucleotide sequence ID" value="NZ_JRMW01000026.1"/>
</dbReference>
<feature type="transmembrane region" description="Helical" evidence="6">
    <location>
        <begin position="307"/>
        <end position="329"/>
    </location>
</feature>
<organism evidence="7 8">
    <name type="scientific">Anaerococcus lactolyticus S7-1-13</name>
    <dbReference type="NCBI Taxonomy" id="1284686"/>
    <lineage>
        <taxon>Bacteria</taxon>
        <taxon>Bacillati</taxon>
        <taxon>Bacillota</taxon>
        <taxon>Tissierellia</taxon>
        <taxon>Tissierellales</taxon>
        <taxon>Peptoniphilaceae</taxon>
        <taxon>Anaerococcus</taxon>
    </lineage>
</organism>
<dbReference type="PANTHER" id="PTHR30569">
    <property type="entry name" value="CYTOSINE TRANSPORTER CODB"/>
    <property type="match status" value="1"/>
</dbReference>
<name>A0A095X4Q3_9FIRM</name>
<feature type="transmembrane region" description="Helical" evidence="6">
    <location>
        <begin position="114"/>
        <end position="133"/>
    </location>
</feature>
<dbReference type="PANTHER" id="PTHR30569:SF0">
    <property type="entry name" value="CYTOSINE PERMEASE"/>
    <property type="match status" value="1"/>
</dbReference>
<accession>A0A095X4Q3</accession>
<dbReference type="Proteomes" id="UP000029579">
    <property type="component" value="Unassembled WGS sequence"/>
</dbReference>
<feature type="transmembrane region" description="Helical" evidence="6">
    <location>
        <begin position="236"/>
        <end position="263"/>
    </location>
</feature>
<comment type="caution">
    <text evidence="7">The sequence shown here is derived from an EMBL/GenBank/DDBJ whole genome shotgun (WGS) entry which is preliminary data.</text>
</comment>
<dbReference type="Gene3D" id="1.10.4160.10">
    <property type="entry name" value="Hydantoin permease"/>
    <property type="match status" value="1"/>
</dbReference>
<comment type="subcellular location">
    <subcellularLocation>
        <location evidence="1">Membrane</location>
        <topology evidence="1">Multi-pass membrane protein</topology>
    </subcellularLocation>
</comment>
<evidence type="ECO:0000256" key="1">
    <source>
        <dbReference type="ARBA" id="ARBA00004141"/>
    </source>
</evidence>
<dbReference type="Pfam" id="PF02133">
    <property type="entry name" value="Transp_cyt_pur"/>
    <property type="match status" value="1"/>
</dbReference>
<dbReference type="InterPro" id="IPR012732">
    <property type="entry name" value="Thia_CytX"/>
</dbReference>
<evidence type="ECO:0000256" key="6">
    <source>
        <dbReference type="SAM" id="Phobius"/>
    </source>
</evidence>
<evidence type="ECO:0000256" key="2">
    <source>
        <dbReference type="ARBA" id="ARBA00008974"/>
    </source>
</evidence>